<dbReference type="SMART" id="SM00304">
    <property type="entry name" value="HAMP"/>
    <property type="match status" value="1"/>
</dbReference>
<name>A0A6G7PW11_9BACT</name>
<organism evidence="3 4">
    <name type="scientific">Thermosulfuriphilus ammonigenes</name>
    <dbReference type="NCBI Taxonomy" id="1936021"/>
    <lineage>
        <taxon>Bacteria</taxon>
        <taxon>Pseudomonadati</taxon>
        <taxon>Thermodesulfobacteriota</taxon>
        <taxon>Thermodesulfobacteria</taxon>
        <taxon>Thermodesulfobacteriales</taxon>
        <taxon>Thermodesulfobacteriaceae</taxon>
        <taxon>Thermosulfuriphilus</taxon>
    </lineage>
</organism>
<evidence type="ECO:0000313" key="4">
    <source>
        <dbReference type="Proteomes" id="UP000502179"/>
    </source>
</evidence>
<dbReference type="PRINTS" id="PR00260">
    <property type="entry name" value="CHEMTRNSDUCR"/>
</dbReference>
<dbReference type="AlphaFoldDB" id="A0A6G7PW11"/>
<gene>
    <name evidence="3" type="ORF">G4V39_06150</name>
</gene>
<dbReference type="GO" id="GO:0004888">
    <property type="term" value="F:transmembrane signaling receptor activity"/>
    <property type="evidence" value="ECO:0007669"/>
    <property type="project" value="InterPro"/>
</dbReference>
<dbReference type="RefSeq" id="WP_166032087.1">
    <property type="nucleotide sequence ID" value="NZ_CP048877.1"/>
</dbReference>
<dbReference type="SMART" id="SM00283">
    <property type="entry name" value="MA"/>
    <property type="match status" value="1"/>
</dbReference>
<dbReference type="InterPro" id="IPR004090">
    <property type="entry name" value="Chemotax_Me-accpt_rcpt"/>
</dbReference>
<dbReference type="Gene3D" id="1.10.287.950">
    <property type="entry name" value="Methyl-accepting chemotaxis protein"/>
    <property type="match status" value="1"/>
</dbReference>
<dbReference type="PROSITE" id="PS50111">
    <property type="entry name" value="CHEMOTAXIS_TRANSDUC_2"/>
    <property type="match status" value="1"/>
</dbReference>
<keyword evidence="4" id="KW-1185">Reference proteome</keyword>
<dbReference type="InterPro" id="IPR003660">
    <property type="entry name" value="HAMP_dom"/>
</dbReference>
<dbReference type="Pfam" id="PF00015">
    <property type="entry name" value="MCPsignal"/>
    <property type="match status" value="1"/>
</dbReference>
<dbReference type="PROSITE" id="PS50885">
    <property type="entry name" value="HAMP"/>
    <property type="match status" value="1"/>
</dbReference>
<dbReference type="GO" id="GO:0016020">
    <property type="term" value="C:membrane"/>
    <property type="evidence" value="ECO:0007669"/>
    <property type="project" value="InterPro"/>
</dbReference>
<protein>
    <submittedName>
        <fullName evidence="3">Methyl-accepting chemotaxis protein</fullName>
    </submittedName>
</protein>
<dbReference type="SUPFAM" id="SSF58104">
    <property type="entry name" value="Methyl-accepting chemotaxis protein (MCP) signaling domain"/>
    <property type="match status" value="1"/>
</dbReference>
<dbReference type="PANTHER" id="PTHR32089:SF112">
    <property type="entry name" value="LYSOZYME-LIKE PROTEIN-RELATED"/>
    <property type="match status" value="1"/>
</dbReference>
<dbReference type="KEGG" id="tav:G4V39_06150"/>
<dbReference type="EMBL" id="CP048877">
    <property type="protein sequence ID" value="QIJ71869.1"/>
    <property type="molecule type" value="Genomic_DNA"/>
</dbReference>
<dbReference type="CDD" id="cd06225">
    <property type="entry name" value="HAMP"/>
    <property type="match status" value="1"/>
</dbReference>
<proteinExistence type="inferred from homology"/>
<dbReference type="InterPro" id="IPR004089">
    <property type="entry name" value="MCPsignal_dom"/>
</dbReference>
<dbReference type="GO" id="GO:0006935">
    <property type="term" value="P:chemotaxis"/>
    <property type="evidence" value="ECO:0007669"/>
    <property type="project" value="InterPro"/>
</dbReference>
<dbReference type="Proteomes" id="UP000502179">
    <property type="component" value="Chromosome"/>
</dbReference>
<accession>A0A6G7PW11</accession>
<keyword evidence="1" id="KW-0807">Transducer</keyword>
<sequence>MFFKNLSLRYKLILPLVGLMIVANFFTTIWVYRFIRENGLREIEEELINLEKKVLQEGRETLAIGGLITENLANNTDLQFSMALKDTSLLGKLAGPLLKGLKQQQILQAEIVFLDSEGSLIYSTNSALKKGPIQGSLISRALTGHQKTSGFDLLGERLVLEVVQPVEYNGDWAGVIVLLISPESLFTKVKGSSRQVDFAWVVQKKGKILLGGQTSSEAFKDLPAKLSSLTQRGLRLGSRAIRIVPLNTQAALVIGYDESLKLATLRQTIRGLVTIMGLASAITLLTLVAISWRLSRRILSVVSEIALRAKELDLSQKLAVSSGDELGSLARAFNDFLAKIRLLLQENKENVQGLETASTELSQTAEQLAQGASLLNQQTENLSGHSQSLAQEASEVKQMMEEMKRAIVEISTHTSEAAKVSHQAQERVEMVHQIIQELETGSREIGEVLKFIGTIAEQTNLLALNATIEAARAGEAGKGFAVVAGEVKELARQTAKATEEIGQKIYAIQEAIKRVILSMEETATVIGQINDASSTIAAAVEEQTATAAGINENMTAVSEATQRLSRSIPVFQEAVDLITREMDKIQKSSQQLSEYSQRMGRQISQFKL</sequence>
<dbReference type="GO" id="GO:0007165">
    <property type="term" value="P:signal transduction"/>
    <property type="evidence" value="ECO:0007669"/>
    <property type="project" value="UniProtKB-KW"/>
</dbReference>
<evidence type="ECO:0000313" key="3">
    <source>
        <dbReference type="EMBL" id="QIJ71869.1"/>
    </source>
</evidence>
<evidence type="ECO:0000256" key="1">
    <source>
        <dbReference type="ARBA" id="ARBA00023224"/>
    </source>
</evidence>
<evidence type="ECO:0000256" key="2">
    <source>
        <dbReference type="ARBA" id="ARBA00029447"/>
    </source>
</evidence>
<comment type="similarity">
    <text evidence="2">Belongs to the methyl-accepting chemotaxis (MCP) protein family.</text>
</comment>
<dbReference type="Pfam" id="PF00672">
    <property type="entry name" value="HAMP"/>
    <property type="match status" value="1"/>
</dbReference>
<dbReference type="PANTHER" id="PTHR32089">
    <property type="entry name" value="METHYL-ACCEPTING CHEMOTAXIS PROTEIN MCPB"/>
    <property type="match status" value="1"/>
</dbReference>
<reference evidence="3 4" key="1">
    <citation type="submission" date="2020-02" db="EMBL/GenBank/DDBJ databases">
        <title>Genome analysis of Thermosulfuriphilus ammonigenes ST65T, an anaerobic thermophilic chemolithoautotrophic bacterium isolated from a deep-sea hydrothermal vent.</title>
        <authorList>
            <person name="Slobodkina G."/>
            <person name="Allioux M."/>
            <person name="Merkel A."/>
            <person name="Alain K."/>
            <person name="Jebbar M."/>
            <person name="Slobodkin A."/>
        </authorList>
    </citation>
    <scope>NUCLEOTIDE SEQUENCE [LARGE SCALE GENOMIC DNA]</scope>
    <source>
        <strain evidence="3 4">ST65</strain>
    </source>
</reference>